<dbReference type="SUPFAM" id="SSF81301">
    <property type="entry name" value="Nucleotidyltransferase"/>
    <property type="match status" value="1"/>
</dbReference>
<protein>
    <recommendedName>
        <fullName evidence="3">Nucleotidyltransferase domain-containing protein</fullName>
    </recommendedName>
</protein>
<evidence type="ECO:0000313" key="1">
    <source>
        <dbReference type="EMBL" id="MFC7389209.1"/>
    </source>
</evidence>
<sequence>MKKREILLERMERIGESVAAHEGTLMLLALGSIGQETERLDDYSDLDFFLIVEDGHKARFIDRLDWLEVEPLHYQFQNTKDGHKIMYHDGIYGEFAVFEVHELATIAYTPGRIVWRRDEALDVFATPHLEIAREATAYYYEEALTNLYVGLLRERRGETLAGFELVQVAAVQNVLKALGGQGDPFNPTRRVESRHPQMISFLMGGVLGYGKSGVAAAIILRFIEERHVVNTTMKREIERLLET</sequence>
<comment type="caution">
    <text evidence="1">The sequence shown here is derived from an EMBL/GenBank/DDBJ whole genome shotgun (WGS) entry which is preliminary data.</text>
</comment>
<gene>
    <name evidence="1" type="ORF">ACFQO8_03570</name>
</gene>
<name>A0ABW2PIA0_9BACL</name>
<dbReference type="Proteomes" id="UP001596439">
    <property type="component" value="Unassembled WGS sequence"/>
</dbReference>
<proteinExistence type="predicted"/>
<evidence type="ECO:0000313" key="2">
    <source>
        <dbReference type="Proteomes" id="UP001596439"/>
    </source>
</evidence>
<dbReference type="InterPro" id="IPR043519">
    <property type="entry name" value="NT_sf"/>
</dbReference>
<reference evidence="2" key="1">
    <citation type="journal article" date="2019" name="Int. J. Syst. Evol. Microbiol.">
        <title>The Global Catalogue of Microorganisms (GCM) 10K type strain sequencing project: providing services to taxonomists for standard genome sequencing and annotation.</title>
        <authorList>
            <consortium name="The Broad Institute Genomics Platform"/>
            <consortium name="The Broad Institute Genome Sequencing Center for Infectious Disease"/>
            <person name="Wu L."/>
            <person name="Ma J."/>
        </authorList>
    </citation>
    <scope>NUCLEOTIDE SEQUENCE [LARGE SCALE GENOMIC DNA]</scope>
    <source>
        <strain evidence="2">CCUG 55590</strain>
    </source>
</reference>
<dbReference type="RefSeq" id="WP_214787011.1">
    <property type="nucleotide sequence ID" value="NZ_JANIEL010000021.1"/>
</dbReference>
<keyword evidence="2" id="KW-1185">Reference proteome</keyword>
<dbReference type="Gene3D" id="3.30.460.10">
    <property type="entry name" value="Beta Polymerase, domain 2"/>
    <property type="match status" value="1"/>
</dbReference>
<dbReference type="EMBL" id="JBHTCE010000001">
    <property type="protein sequence ID" value="MFC7389209.1"/>
    <property type="molecule type" value="Genomic_DNA"/>
</dbReference>
<organism evidence="1 2">
    <name type="scientific">Exiguobacterium aestuarii</name>
    <dbReference type="NCBI Taxonomy" id="273527"/>
    <lineage>
        <taxon>Bacteria</taxon>
        <taxon>Bacillati</taxon>
        <taxon>Bacillota</taxon>
        <taxon>Bacilli</taxon>
        <taxon>Bacillales</taxon>
        <taxon>Bacillales Family XII. Incertae Sedis</taxon>
        <taxon>Exiguobacterium</taxon>
    </lineage>
</organism>
<evidence type="ECO:0008006" key="3">
    <source>
        <dbReference type="Google" id="ProtNLM"/>
    </source>
</evidence>
<accession>A0ABW2PIA0</accession>